<accession>A0ABT5E0V7</accession>
<comment type="caution">
    <text evidence="2">The sequence shown here is derived from an EMBL/GenBank/DDBJ whole genome shotgun (WGS) entry which is preliminary data.</text>
</comment>
<evidence type="ECO:0000256" key="1">
    <source>
        <dbReference type="SAM" id="SignalP"/>
    </source>
</evidence>
<reference evidence="2 3" key="1">
    <citation type="submission" date="2022-11" db="EMBL/GenBank/DDBJ databases">
        <title>Minimal conservation of predation-associated metabolite biosynthetic gene clusters underscores biosynthetic potential of Myxococcota including descriptions for ten novel species: Archangium lansinium sp. nov., Myxococcus landrumus sp. nov., Nannocystis bai.</title>
        <authorList>
            <person name="Ahearne A."/>
            <person name="Stevens C."/>
            <person name="Dowd S."/>
        </authorList>
    </citation>
    <scope>NUCLEOTIDE SEQUENCE [LARGE SCALE GENOMIC DNA]</scope>
    <source>
        <strain evidence="2 3">BB15-2</strain>
    </source>
</reference>
<feature type="chain" id="PRO_5046743230" description="Lipoprotein" evidence="1">
    <location>
        <begin position="23"/>
        <end position="236"/>
    </location>
</feature>
<proteinExistence type="predicted"/>
<keyword evidence="1" id="KW-0732">Signal</keyword>
<sequence length="236" mass="24267">MPSSSLPSVALLFALSSLSACSAARMQLDPALTARAPEQAVSGSAWAQFRKPVTYAGYTATLTKGGWKTEKSASVGPYKRKESEQNFEFSLVGGTPASWAGSCSYGTSKQGVLFPISNDAGLVCTMMPQGAGGWQLELRSGGKLHGPNTLSGSMTDGATTMSIAMVHKLANAAFSSAQPVGYEIRDAGGVAVAAVQIFNPQFVWIDPGLPVETQTAIAAAAAGLLLSSNAASDIND</sequence>
<gene>
    <name evidence="2" type="ORF">POL25_21320</name>
</gene>
<evidence type="ECO:0000313" key="2">
    <source>
        <dbReference type="EMBL" id="MDC0719460.1"/>
    </source>
</evidence>
<dbReference type="RefSeq" id="WP_272087972.1">
    <property type="nucleotide sequence ID" value="NZ_JAQNDL010000002.1"/>
</dbReference>
<feature type="signal peptide" evidence="1">
    <location>
        <begin position="1"/>
        <end position="22"/>
    </location>
</feature>
<dbReference type="Proteomes" id="UP001221686">
    <property type="component" value="Unassembled WGS sequence"/>
</dbReference>
<organism evidence="2 3">
    <name type="scientific">Nannocystis bainbridge</name>
    <dbReference type="NCBI Taxonomy" id="2995303"/>
    <lineage>
        <taxon>Bacteria</taxon>
        <taxon>Pseudomonadati</taxon>
        <taxon>Myxococcota</taxon>
        <taxon>Polyangia</taxon>
        <taxon>Nannocystales</taxon>
        <taxon>Nannocystaceae</taxon>
        <taxon>Nannocystis</taxon>
    </lineage>
</organism>
<name>A0ABT5E0V7_9BACT</name>
<keyword evidence="3" id="KW-1185">Reference proteome</keyword>
<evidence type="ECO:0008006" key="4">
    <source>
        <dbReference type="Google" id="ProtNLM"/>
    </source>
</evidence>
<dbReference type="EMBL" id="JAQNDL010000002">
    <property type="protein sequence ID" value="MDC0719460.1"/>
    <property type="molecule type" value="Genomic_DNA"/>
</dbReference>
<protein>
    <recommendedName>
        <fullName evidence="4">Lipoprotein</fullName>
    </recommendedName>
</protein>
<evidence type="ECO:0000313" key="3">
    <source>
        <dbReference type="Proteomes" id="UP001221686"/>
    </source>
</evidence>